<accession>A0A8J5XUN3</accession>
<gene>
    <name evidence="1" type="ORF">KFE25_005315</name>
</gene>
<evidence type="ECO:0000313" key="2">
    <source>
        <dbReference type="Proteomes" id="UP000751190"/>
    </source>
</evidence>
<evidence type="ECO:0000313" key="1">
    <source>
        <dbReference type="EMBL" id="KAG8465745.1"/>
    </source>
</evidence>
<name>A0A8J5XUN3_DIALT</name>
<keyword evidence="2" id="KW-1185">Reference proteome</keyword>
<comment type="caution">
    <text evidence="1">The sequence shown here is derived from an EMBL/GenBank/DDBJ whole genome shotgun (WGS) entry which is preliminary data.</text>
</comment>
<reference evidence="1" key="1">
    <citation type="submission" date="2021-05" db="EMBL/GenBank/DDBJ databases">
        <title>The genome of the haptophyte Pavlova lutheri (Diacronema luteri, Pavlovales) - a model for lipid biosynthesis in eukaryotic algae.</title>
        <authorList>
            <person name="Hulatt C.J."/>
            <person name="Posewitz M.C."/>
        </authorList>
    </citation>
    <scope>NUCLEOTIDE SEQUENCE</scope>
    <source>
        <strain evidence="1">NIVA-4/92</strain>
    </source>
</reference>
<organism evidence="1 2">
    <name type="scientific">Diacronema lutheri</name>
    <name type="common">Unicellular marine alga</name>
    <name type="synonym">Monochrysis lutheri</name>
    <dbReference type="NCBI Taxonomy" id="2081491"/>
    <lineage>
        <taxon>Eukaryota</taxon>
        <taxon>Haptista</taxon>
        <taxon>Haptophyta</taxon>
        <taxon>Pavlovophyceae</taxon>
        <taxon>Pavlovales</taxon>
        <taxon>Pavlovaceae</taxon>
        <taxon>Diacronema</taxon>
    </lineage>
</organism>
<dbReference type="EMBL" id="JAGTXO010000009">
    <property type="protein sequence ID" value="KAG8465745.1"/>
    <property type="molecule type" value="Genomic_DNA"/>
</dbReference>
<protein>
    <submittedName>
        <fullName evidence="1">Uncharacterized protein</fullName>
    </submittedName>
</protein>
<dbReference type="AlphaFoldDB" id="A0A8J5XUN3"/>
<sequence length="273" mass="30431">MSAIADWRDLATTCGQRFWHETCQQERRIRGAWQEEHDACTRAASRTADPRPPELLRTSINIRTGLWETRPPARPHVPHRMGATRGLAPLTAYEASLRDMLLKPERPALRMSTMPLAGDAPRPSVHAALSDDAIRAQERRLLPAAIHHDGDGALGDGLRPSFEGGGVAGRSEYERSLRLVAHNAGQMQRVTAEERRQRLHEGAAGKPHIRDFAGMGLPPPLGARDALPPGSYRPTEADMARVRARHEREQRRLRAQLERVARSVGEQPLARCR</sequence>
<proteinExistence type="predicted"/>
<dbReference type="Proteomes" id="UP000751190">
    <property type="component" value="Unassembled WGS sequence"/>
</dbReference>
<dbReference type="OrthoDB" id="10563648at2759"/>